<dbReference type="EMBL" id="CZAE01000005">
    <property type="protein sequence ID" value="CUO97573.1"/>
    <property type="molecule type" value="Genomic_DNA"/>
</dbReference>
<dbReference type="AlphaFoldDB" id="A0A174JD33"/>
<evidence type="ECO:0000313" key="2">
    <source>
        <dbReference type="Proteomes" id="UP000095606"/>
    </source>
</evidence>
<dbReference type="Proteomes" id="UP000095606">
    <property type="component" value="Unassembled WGS sequence"/>
</dbReference>
<proteinExistence type="predicted"/>
<gene>
    <name evidence="1" type="ORF">ERS852461_01583</name>
</gene>
<name>A0A174JD33_9BACE</name>
<protein>
    <submittedName>
        <fullName evidence="1">Uncharacterized protein</fullName>
    </submittedName>
</protein>
<evidence type="ECO:0000313" key="1">
    <source>
        <dbReference type="EMBL" id="CUO97573.1"/>
    </source>
</evidence>
<organism evidence="1 2">
    <name type="scientific">Bacteroides faecis</name>
    <dbReference type="NCBI Taxonomy" id="674529"/>
    <lineage>
        <taxon>Bacteria</taxon>
        <taxon>Pseudomonadati</taxon>
        <taxon>Bacteroidota</taxon>
        <taxon>Bacteroidia</taxon>
        <taxon>Bacteroidales</taxon>
        <taxon>Bacteroidaceae</taxon>
        <taxon>Bacteroides</taxon>
    </lineage>
</organism>
<reference evidence="1 2" key="1">
    <citation type="submission" date="2015-09" db="EMBL/GenBank/DDBJ databases">
        <authorList>
            <consortium name="Pathogen Informatics"/>
        </authorList>
    </citation>
    <scope>NUCLEOTIDE SEQUENCE [LARGE SCALE GENOMIC DNA]</scope>
    <source>
        <strain evidence="1 2">2789STDY5834846</strain>
    </source>
</reference>
<accession>A0A174JD33</accession>
<sequence>MAIVHRACSWINKNAYSCQLSDCISKAFFLFKSYEGGGMWVGVSCALL</sequence>